<keyword evidence="1" id="KW-0812">Transmembrane</keyword>
<accession>A0A1C6GDX7</accession>
<dbReference type="InterPro" id="IPR012867">
    <property type="entry name" value="DUF1648"/>
</dbReference>
<evidence type="ECO:0000313" key="3">
    <source>
        <dbReference type="EMBL" id="SCJ43491.1"/>
    </source>
</evidence>
<feature type="transmembrane region" description="Helical" evidence="1">
    <location>
        <begin position="106"/>
        <end position="128"/>
    </location>
</feature>
<protein>
    <submittedName>
        <fullName evidence="3">Predicted integral membrane protein</fullName>
    </submittedName>
</protein>
<evidence type="ECO:0000256" key="1">
    <source>
        <dbReference type="SAM" id="Phobius"/>
    </source>
</evidence>
<feature type="transmembrane region" description="Helical" evidence="1">
    <location>
        <begin position="15"/>
        <end position="35"/>
    </location>
</feature>
<keyword evidence="1" id="KW-1133">Transmembrane helix</keyword>
<dbReference type="AlphaFoldDB" id="A0A1C6GDX7"/>
<organism evidence="3">
    <name type="scientific">uncultured Anaerotruncus sp</name>
    <dbReference type="NCBI Taxonomy" id="905011"/>
    <lineage>
        <taxon>Bacteria</taxon>
        <taxon>Bacillati</taxon>
        <taxon>Bacillota</taxon>
        <taxon>Clostridia</taxon>
        <taxon>Eubacteriales</taxon>
        <taxon>Oscillospiraceae</taxon>
        <taxon>Anaerotruncus</taxon>
        <taxon>environmental samples</taxon>
    </lineage>
</organism>
<gene>
    <name evidence="3" type="ORF">SAMEA3545359_00342</name>
</gene>
<feature type="domain" description="DUF1648" evidence="2">
    <location>
        <begin position="24"/>
        <end position="68"/>
    </location>
</feature>
<dbReference type="Pfam" id="PF07853">
    <property type="entry name" value="DUF1648"/>
    <property type="match status" value="1"/>
</dbReference>
<feature type="transmembrane region" description="Helical" evidence="1">
    <location>
        <begin position="62"/>
        <end position="85"/>
    </location>
</feature>
<dbReference type="EMBL" id="FMHG01000001">
    <property type="protein sequence ID" value="SCJ43491.1"/>
    <property type="molecule type" value="Genomic_DNA"/>
</dbReference>
<sequence>MKKGERLPFTRTQKWWELGSITVLVFWAAYLLRVWDQIPATVPTHFGLTGQINSYGGKESLLVLPAVALLLYALLLAAELLPALYTMPGRWSGRSQIFAAQCLRTGLCALKFLLVLLFCYLDFCAATYQPLGAWFLPAAAGVLLLPVLVTALRIYRGVKRREAERHDA</sequence>
<name>A0A1C6GDX7_9FIRM</name>
<feature type="transmembrane region" description="Helical" evidence="1">
    <location>
        <begin position="134"/>
        <end position="155"/>
    </location>
</feature>
<evidence type="ECO:0000259" key="2">
    <source>
        <dbReference type="Pfam" id="PF07853"/>
    </source>
</evidence>
<keyword evidence="1" id="KW-0472">Membrane</keyword>
<reference evidence="3" key="1">
    <citation type="submission" date="2015-09" db="EMBL/GenBank/DDBJ databases">
        <authorList>
            <consortium name="Pathogen Informatics"/>
        </authorList>
    </citation>
    <scope>NUCLEOTIDE SEQUENCE</scope>
    <source>
        <strain evidence="3">2789STDY5834896</strain>
    </source>
</reference>
<proteinExistence type="predicted"/>